<evidence type="ECO:0000256" key="4">
    <source>
        <dbReference type="ARBA" id="ARBA00022658"/>
    </source>
</evidence>
<dbReference type="InterPro" id="IPR011989">
    <property type="entry name" value="ARM-like"/>
</dbReference>
<keyword evidence="4" id="KW-0344">Guanine-nucleotide releasing factor</keyword>
<dbReference type="Proteomes" id="UP000258309">
    <property type="component" value="Unassembled WGS sequence"/>
</dbReference>
<dbReference type="PRINTS" id="PR01802">
    <property type="entry name" value="SYNEMBRYN"/>
</dbReference>
<evidence type="ECO:0000256" key="5">
    <source>
        <dbReference type="ARBA" id="ARBA00023186"/>
    </source>
</evidence>
<evidence type="ECO:0000256" key="1">
    <source>
        <dbReference type="ARBA" id="ARBA00004544"/>
    </source>
</evidence>
<reference evidence="6 7" key="1">
    <citation type="submission" date="2018-05" db="EMBL/GenBank/DDBJ databases">
        <title>Draft genome sequence of Scytalidium lignicola DSM 105466, a ubiquitous saprotrophic fungus.</title>
        <authorList>
            <person name="Buettner E."/>
            <person name="Gebauer A.M."/>
            <person name="Hofrichter M."/>
            <person name="Liers C."/>
            <person name="Kellner H."/>
        </authorList>
    </citation>
    <scope>NUCLEOTIDE SEQUENCE [LARGE SCALE GENOMIC DNA]</scope>
    <source>
        <strain evidence="6 7">DSM 105466</strain>
    </source>
</reference>
<comment type="similarity">
    <text evidence="2">Belongs to the synembryn family.</text>
</comment>
<feature type="non-terminal residue" evidence="6">
    <location>
        <position position="1"/>
    </location>
</feature>
<dbReference type="Pfam" id="PF10165">
    <property type="entry name" value="Ric8"/>
    <property type="match status" value="1"/>
</dbReference>
<keyword evidence="3" id="KW-0963">Cytoplasm</keyword>
<sequence>MAMSARSSSSGGDLTGQAKLEEVTRLLDKLSSDLQKINLLPHQRDQLLEQLKVLGRDPANADPIFTPEGIETLTRHAFNSPSKTTSRNALRCLANALLLRPSTRQIFVDLGYESKMCLKLKNDSRDDEFLVSRIIFLTTYDTNINIEKLIDQHHVAEHICQNITRHAKQYLTKQKKVKELDPMEGMALVESLKLLFNLTHHCPQRQNAFASAVPPILTLLLKRPVSQSKPLDAPIGPLVNALINLPLSTHDNKASLFPKPAPSANIERFTEILDKSLKAYQDDDLEQVVSPLVTLLRKTYETAPREVQKVCQTLLLPSQAERNQPLGRSLSLSGRLLRLSTNPGTPQVREQVSQLLFELSGKDATRFVRNVGYGFASGFLFQHNISVPENALEAYSTASSADSVRSGFSDADSTRPINPITGQRLDMETKIEMPEMTQEEKEQEAEKLFILFDRLKKTGVVSVKNPVEEAFEQGRFLEIEDDAESD</sequence>
<dbReference type="InterPro" id="IPR016024">
    <property type="entry name" value="ARM-type_fold"/>
</dbReference>
<dbReference type="GO" id="GO:0007186">
    <property type="term" value="P:G protein-coupled receptor signaling pathway"/>
    <property type="evidence" value="ECO:0007669"/>
    <property type="project" value="TreeGrafter"/>
</dbReference>
<protein>
    <submittedName>
        <fullName evidence="6">Uncharacterized protein</fullName>
    </submittedName>
</protein>
<dbReference type="PANTHER" id="PTHR12425:SF5">
    <property type="entry name" value="SYNEMBRYN"/>
    <property type="match status" value="1"/>
</dbReference>
<dbReference type="SUPFAM" id="SSF48371">
    <property type="entry name" value="ARM repeat"/>
    <property type="match status" value="1"/>
</dbReference>
<dbReference type="OrthoDB" id="5585685at2759"/>
<evidence type="ECO:0000313" key="6">
    <source>
        <dbReference type="EMBL" id="RFU26416.1"/>
    </source>
</evidence>
<comment type="subcellular location">
    <subcellularLocation>
        <location evidence="1">Cytoplasm</location>
        <location evidence="1">Cell cortex</location>
    </subcellularLocation>
</comment>
<dbReference type="Gene3D" id="1.25.10.10">
    <property type="entry name" value="Leucine-rich Repeat Variant"/>
    <property type="match status" value="1"/>
</dbReference>
<evidence type="ECO:0000256" key="3">
    <source>
        <dbReference type="ARBA" id="ARBA00022490"/>
    </source>
</evidence>
<dbReference type="InterPro" id="IPR008376">
    <property type="entry name" value="Chaperone_Ric-8_A/B"/>
</dbReference>
<evidence type="ECO:0000256" key="2">
    <source>
        <dbReference type="ARBA" id="ARBA00009049"/>
    </source>
</evidence>
<dbReference type="GO" id="GO:0005085">
    <property type="term" value="F:guanyl-nucleotide exchange factor activity"/>
    <property type="evidence" value="ECO:0007669"/>
    <property type="project" value="UniProtKB-KW"/>
</dbReference>
<feature type="non-terminal residue" evidence="6">
    <location>
        <position position="486"/>
    </location>
</feature>
<dbReference type="AlphaFoldDB" id="A0A3E2GZ55"/>
<organism evidence="6 7">
    <name type="scientific">Scytalidium lignicola</name>
    <name type="common">Hyphomycete</name>
    <dbReference type="NCBI Taxonomy" id="5539"/>
    <lineage>
        <taxon>Eukaryota</taxon>
        <taxon>Fungi</taxon>
        <taxon>Dikarya</taxon>
        <taxon>Ascomycota</taxon>
        <taxon>Pezizomycotina</taxon>
        <taxon>Leotiomycetes</taxon>
        <taxon>Leotiomycetes incertae sedis</taxon>
        <taxon>Scytalidium</taxon>
    </lineage>
</organism>
<gene>
    <name evidence="6" type="ORF">B7463_g9936</name>
</gene>
<comment type="caution">
    <text evidence="6">The sequence shown here is derived from an EMBL/GenBank/DDBJ whole genome shotgun (WGS) entry which is preliminary data.</text>
</comment>
<keyword evidence="5" id="KW-0143">Chaperone</keyword>
<dbReference type="PANTHER" id="PTHR12425">
    <property type="entry name" value="SYNEMBRYN"/>
    <property type="match status" value="1"/>
</dbReference>
<dbReference type="OMA" id="NADPIFT"/>
<evidence type="ECO:0000313" key="7">
    <source>
        <dbReference type="Proteomes" id="UP000258309"/>
    </source>
</evidence>
<dbReference type="GO" id="GO:0001965">
    <property type="term" value="F:G-protein alpha-subunit binding"/>
    <property type="evidence" value="ECO:0007669"/>
    <property type="project" value="TreeGrafter"/>
</dbReference>
<accession>A0A3E2GZ55</accession>
<dbReference type="GO" id="GO:0005938">
    <property type="term" value="C:cell cortex"/>
    <property type="evidence" value="ECO:0007669"/>
    <property type="project" value="UniProtKB-SubCell"/>
</dbReference>
<dbReference type="EMBL" id="NCSJ02000263">
    <property type="protein sequence ID" value="RFU26416.1"/>
    <property type="molecule type" value="Genomic_DNA"/>
</dbReference>
<name>A0A3E2GZ55_SCYLI</name>
<proteinExistence type="inferred from homology"/>
<dbReference type="InterPro" id="IPR019318">
    <property type="entry name" value="Gua_nucleotide_exch_fac_Ric8"/>
</dbReference>
<keyword evidence="7" id="KW-1185">Reference proteome</keyword>